<evidence type="ECO:0000259" key="2">
    <source>
        <dbReference type="Pfam" id="PF10091"/>
    </source>
</evidence>
<dbReference type="InterPro" id="IPR021478">
    <property type="entry name" value="DUF3131"/>
</dbReference>
<dbReference type="Pfam" id="PF11329">
    <property type="entry name" value="DUF3131"/>
    <property type="match status" value="1"/>
</dbReference>
<proteinExistence type="predicted"/>
<name>A0ABU1TW59_9BACL</name>
<dbReference type="InterPro" id="IPR019282">
    <property type="entry name" value="Glycoamylase-like_cons_dom"/>
</dbReference>
<reference evidence="4 5" key="1">
    <citation type="submission" date="2023-07" db="EMBL/GenBank/DDBJ databases">
        <title>Sorghum-associated microbial communities from plants grown in Nebraska, USA.</title>
        <authorList>
            <person name="Schachtman D."/>
        </authorList>
    </citation>
    <scope>NUCLEOTIDE SEQUENCE [LARGE SCALE GENOMIC DNA]</scope>
    <source>
        <strain evidence="4 5">BE211</strain>
    </source>
</reference>
<dbReference type="Pfam" id="PF10091">
    <property type="entry name" value="Glycoamylase"/>
    <property type="match status" value="1"/>
</dbReference>
<evidence type="ECO:0000259" key="3">
    <source>
        <dbReference type="Pfam" id="PF11329"/>
    </source>
</evidence>
<evidence type="ECO:0000256" key="1">
    <source>
        <dbReference type="SAM" id="SignalP"/>
    </source>
</evidence>
<feature type="domain" description="Glycoamylase-like" evidence="2">
    <location>
        <begin position="261"/>
        <end position="432"/>
    </location>
</feature>
<keyword evidence="1" id="KW-0732">Signal</keyword>
<feature type="domain" description="DUF3131" evidence="3">
    <location>
        <begin position="44"/>
        <end position="199"/>
    </location>
</feature>
<accession>A0ABU1TW59</accession>
<comment type="caution">
    <text evidence="4">The sequence shown here is derived from an EMBL/GenBank/DDBJ whole genome shotgun (WGS) entry which is preliminary data.</text>
</comment>
<dbReference type="RefSeq" id="WP_310256015.1">
    <property type="nucleotide sequence ID" value="NZ_JAVDWA010000001.1"/>
</dbReference>
<feature type="signal peptide" evidence="1">
    <location>
        <begin position="1"/>
        <end position="27"/>
    </location>
</feature>
<evidence type="ECO:0000313" key="4">
    <source>
        <dbReference type="EMBL" id="MDR7071441.1"/>
    </source>
</evidence>
<gene>
    <name evidence="4" type="ORF">J2X07_000416</name>
</gene>
<dbReference type="Gene3D" id="1.50.10.140">
    <property type="match status" value="1"/>
</dbReference>
<evidence type="ECO:0008006" key="6">
    <source>
        <dbReference type="Google" id="ProtNLM"/>
    </source>
</evidence>
<dbReference type="Proteomes" id="UP001258181">
    <property type="component" value="Unassembled WGS sequence"/>
</dbReference>
<protein>
    <recommendedName>
        <fullName evidence="6">Glycoamylase-like domain-containing protein</fullName>
    </recommendedName>
</protein>
<feature type="chain" id="PRO_5046550208" description="Glycoamylase-like domain-containing protein" evidence="1">
    <location>
        <begin position="28"/>
        <end position="450"/>
    </location>
</feature>
<keyword evidence="5" id="KW-1185">Reference proteome</keyword>
<evidence type="ECO:0000313" key="5">
    <source>
        <dbReference type="Proteomes" id="UP001258181"/>
    </source>
</evidence>
<dbReference type="EMBL" id="JAVDWA010000001">
    <property type="protein sequence ID" value="MDR7071441.1"/>
    <property type="molecule type" value="Genomic_DNA"/>
</dbReference>
<sequence length="450" mass="50702">MKKGRIISFLLMLSLLANLIVLPTASANDLGKDIALRTELKAIAGKTYKFYQENTDPKTGMTFDETRFTEEGKKDATHTSPTNMAMYMMSTVSAQQLGIITRDEAVKRIQVTISTLERLDKWNGLFYNWYNTNDATLKKDWGQFISQVDNGWLSAGLIVVGQAYKELNPQTSKLVENMNYAKLYDPEMGQFYGGYDVAQGKYTDHHYGQFYTEPRVASYISIGKGDVPKEHWWKLYRTMPKEWDWQSQIPEGQNVVYDGVTVYEGHYEYNGVKFVPSWGGSMFEGLMPGIVLKEKELGKNALGLNNKRHVQLQQAFAKSKGYPAWGFSPSATPDGYSEFAATPLGTSGYKDGATVTAHASFLALDYDPFAVQKNIHVLKDFGAYGKYGFYDSVNMETGEIAKAYLALDQGMIMVSIANYLNDGVIRNYFHQDPIGKKPEDLLEKEVFSIQ</sequence>
<organism evidence="4 5">
    <name type="scientific">Fictibacillus barbaricus</name>
    <dbReference type="NCBI Taxonomy" id="182136"/>
    <lineage>
        <taxon>Bacteria</taxon>
        <taxon>Bacillati</taxon>
        <taxon>Bacillota</taxon>
        <taxon>Bacilli</taxon>
        <taxon>Bacillales</taxon>
        <taxon>Fictibacillaceae</taxon>
        <taxon>Fictibacillus</taxon>
    </lineage>
</organism>